<sequence>MYNNALVGSIPREIEKLTSLEDSYIDYNNLK</sequence>
<accession>A0A7J9B3R2</accession>
<protein>
    <submittedName>
        <fullName evidence="1">Uncharacterized protein</fullName>
    </submittedName>
</protein>
<gene>
    <name evidence="1" type="ORF">Golax_020293</name>
</gene>
<dbReference type="AlphaFoldDB" id="A0A7J9B3R2"/>
<dbReference type="Proteomes" id="UP000593574">
    <property type="component" value="Unassembled WGS sequence"/>
</dbReference>
<name>A0A7J9B3R2_9ROSI</name>
<dbReference type="EMBL" id="JABEZV010447952">
    <property type="protein sequence ID" value="MBA0730920.1"/>
    <property type="molecule type" value="Genomic_DNA"/>
</dbReference>
<evidence type="ECO:0000313" key="1">
    <source>
        <dbReference type="EMBL" id="MBA0730920.1"/>
    </source>
</evidence>
<reference evidence="1 2" key="1">
    <citation type="journal article" date="2019" name="Genome Biol. Evol.">
        <title>Insights into the evolution of the New World diploid cottons (Gossypium, subgenus Houzingenia) based on genome sequencing.</title>
        <authorList>
            <person name="Grover C.E."/>
            <person name="Arick M.A. 2nd"/>
            <person name="Thrash A."/>
            <person name="Conover J.L."/>
            <person name="Sanders W.S."/>
            <person name="Peterson D.G."/>
            <person name="Frelichowski J.E."/>
            <person name="Scheffler J.A."/>
            <person name="Scheffler B.E."/>
            <person name="Wendel J.F."/>
        </authorList>
    </citation>
    <scope>NUCLEOTIDE SEQUENCE [LARGE SCALE GENOMIC DNA]</scope>
    <source>
        <strain evidence="1">4</strain>
        <tissue evidence="1">Leaf</tissue>
    </source>
</reference>
<organism evidence="1 2">
    <name type="scientific">Gossypium laxum</name>
    <dbReference type="NCBI Taxonomy" id="34288"/>
    <lineage>
        <taxon>Eukaryota</taxon>
        <taxon>Viridiplantae</taxon>
        <taxon>Streptophyta</taxon>
        <taxon>Embryophyta</taxon>
        <taxon>Tracheophyta</taxon>
        <taxon>Spermatophyta</taxon>
        <taxon>Magnoliopsida</taxon>
        <taxon>eudicotyledons</taxon>
        <taxon>Gunneridae</taxon>
        <taxon>Pentapetalae</taxon>
        <taxon>rosids</taxon>
        <taxon>malvids</taxon>
        <taxon>Malvales</taxon>
        <taxon>Malvaceae</taxon>
        <taxon>Malvoideae</taxon>
        <taxon>Gossypium</taxon>
    </lineage>
</organism>
<comment type="caution">
    <text evidence="1">The sequence shown here is derived from an EMBL/GenBank/DDBJ whole genome shotgun (WGS) entry which is preliminary data.</text>
</comment>
<keyword evidence="2" id="KW-1185">Reference proteome</keyword>
<proteinExistence type="predicted"/>
<feature type="non-terminal residue" evidence="1">
    <location>
        <position position="31"/>
    </location>
</feature>
<evidence type="ECO:0000313" key="2">
    <source>
        <dbReference type="Proteomes" id="UP000593574"/>
    </source>
</evidence>